<reference evidence="2" key="1">
    <citation type="journal article" date="2023" name="Science">
        <title>Elucidation of the pathway for biosynthesis of saponin adjuvants from the soapbark tree.</title>
        <authorList>
            <person name="Reed J."/>
            <person name="Orme A."/>
            <person name="El-Demerdash A."/>
            <person name="Owen C."/>
            <person name="Martin L.B.B."/>
            <person name="Misra R.C."/>
            <person name="Kikuchi S."/>
            <person name="Rejzek M."/>
            <person name="Martin A.C."/>
            <person name="Harkess A."/>
            <person name="Leebens-Mack J."/>
            <person name="Louveau T."/>
            <person name="Stephenson M.J."/>
            <person name="Osbourn A."/>
        </authorList>
    </citation>
    <scope>NUCLEOTIDE SEQUENCE</scope>
    <source>
        <strain evidence="2">S10</strain>
    </source>
</reference>
<organism evidence="2 3">
    <name type="scientific">Quillaja saponaria</name>
    <name type="common">Soap bark tree</name>
    <dbReference type="NCBI Taxonomy" id="32244"/>
    <lineage>
        <taxon>Eukaryota</taxon>
        <taxon>Viridiplantae</taxon>
        <taxon>Streptophyta</taxon>
        <taxon>Embryophyta</taxon>
        <taxon>Tracheophyta</taxon>
        <taxon>Spermatophyta</taxon>
        <taxon>Magnoliopsida</taxon>
        <taxon>eudicotyledons</taxon>
        <taxon>Gunneridae</taxon>
        <taxon>Pentapetalae</taxon>
        <taxon>rosids</taxon>
        <taxon>fabids</taxon>
        <taxon>Fabales</taxon>
        <taxon>Quillajaceae</taxon>
        <taxon>Quillaja</taxon>
    </lineage>
</organism>
<dbReference type="AlphaFoldDB" id="A0AAD7PKT5"/>
<feature type="transmembrane region" description="Helical" evidence="1">
    <location>
        <begin position="12"/>
        <end position="32"/>
    </location>
</feature>
<keyword evidence="3" id="KW-1185">Reference proteome</keyword>
<proteinExistence type="predicted"/>
<evidence type="ECO:0000313" key="3">
    <source>
        <dbReference type="Proteomes" id="UP001163823"/>
    </source>
</evidence>
<comment type="caution">
    <text evidence="2">The sequence shown here is derived from an EMBL/GenBank/DDBJ whole genome shotgun (WGS) entry which is preliminary data.</text>
</comment>
<evidence type="ECO:0000256" key="1">
    <source>
        <dbReference type="SAM" id="Phobius"/>
    </source>
</evidence>
<gene>
    <name evidence="2" type="ORF">O6P43_019865</name>
</gene>
<keyword evidence="1" id="KW-0812">Transmembrane</keyword>
<name>A0AAD7PKT5_QUISA</name>
<evidence type="ECO:0000313" key="2">
    <source>
        <dbReference type="EMBL" id="KAJ7959263.1"/>
    </source>
</evidence>
<dbReference type="KEGG" id="qsa:O6P43_019865"/>
<keyword evidence="1" id="KW-0472">Membrane</keyword>
<accession>A0AAD7PKT5</accession>
<dbReference type="EMBL" id="JARAOO010000008">
    <property type="protein sequence ID" value="KAJ7959263.1"/>
    <property type="molecule type" value="Genomic_DNA"/>
</dbReference>
<dbReference type="Proteomes" id="UP001163823">
    <property type="component" value="Chromosome 8"/>
</dbReference>
<protein>
    <submittedName>
        <fullName evidence="2">Uncharacterized protein</fullName>
    </submittedName>
</protein>
<sequence>MAFPNYKVSRLVMGKAIIIMIAVMTMVLFVATDAVTFKPGRKVLQASPYDRPPTYGTGWGGYYVPPKSGYP</sequence>
<keyword evidence="1" id="KW-1133">Transmembrane helix</keyword>